<dbReference type="Proteomes" id="UP000027138">
    <property type="component" value="Unassembled WGS sequence"/>
</dbReference>
<keyword evidence="3" id="KW-0119">Carbohydrate metabolism</keyword>
<evidence type="ECO:0000256" key="4">
    <source>
        <dbReference type="ARBA" id="ARBA00023326"/>
    </source>
</evidence>
<evidence type="ECO:0000256" key="1">
    <source>
        <dbReference type="ARBA" id="ARBA00007495"/>
    </source>
</evidence>
<protein>
    <recommendedName>
        <fullName evidence="5">GH10 domain-containing protein</fullName>
    </recommendedName>
</protein>
<dbReference type="SUPFAM" id="SSF51445">
    <property type="entry name" value="(Trans)glycosidases"/>
    <property type="match status" value="1"/>
</dbReference>
<dbReference type="InterPro" id="IPR044846">
    <property type="entry name" value="GH10"/>
</dbReference>
<dbReference type="PANTHER" id="PTHR31490:SF2">
    <property type="entry name" value="GLYCOSYL HYDROLASE FAMILY 10 PROTEIN"/>
    <property type="match status" value="1"/>
</dbReference>
<dbReference type="STRING" id="180498.A0A067L7R2"/>
<keyword evidence="4" id="KW-0624">Polysaccharide degradation</keyword>
<dbReference type="EMBL" id="KK914251">
    <property type="protein sequence ID" value="KDP44506.1"/>
    <property type="molecule type" value="Genomic_DNA"/>
</dbReference>
<evidence type="ECO:0000313" key="7">
    <source>
        <dbReference type="Proteomes" id="UP000027138"/>
    </source>
</evidence>
<keyword evidence="2" id="KW-0378">Hydrolase</keyword>
<dbReference type="OrthoDB" id="3055998at2759"/>
<reference evidence="6 7" key="1">
    <citation type="journal article" date="2014" name="PLoS ONE">
        <title>Global Analysis of Gene Expression Profiles in Physic Nut (Jatropha curcas L.) Seedlings Exposed to Salt Stress.</title>
        <authorList>
            <person name="Zhang L."/>
            <person name="Zhang C."/>
            <person name="Wu P."/>
            <person name="Chen Y."/>
            <person name="Li M."/>
            <person name="Jiang H."/>
            <person name="Wu G."/>
        </authorList>
    </citation>
    <scope>NUCLEOTIDE SEQUENCE [LARGE SCALE GENOMIC DNA]</scope>
    <source>
        <strain evidence="7">cv. GZQX0401</strain>
        <tissue evidence="6">Young leaves</tissue>
    </source>
</reference>
<organism evidence="6 7">
    <name type="scientific">Jatropha curcas</name>
    <name type="common">Barbados nut</name>
    <dbReference type="NCBI Taxonomy" id="180498"/>
    <lineage>
        <taxon>Eukaryota</taxon>
        <taxon>Viridiplantae</taxon>
        <taxon>Streptophyta</taxon>
        <taxon>Embryophyta</taxon>
        <taxon>Tracheophyta</taxon>
        <taxon>Spermatophyta</taxon>
        <taxon>Magnoliopsida</taxon>
        <taxon>eudicotyledons</taxon>
        <taxon>Gunneridae</taxon>
        <taxon>Pentapetalae</taxon>
        <taxon>rosids</taxon>
        <taxon>fabids</taxon>
        <taxon>Malpighiales</taxon>
        <taxon>Euphorbiaceae</taxon>
        <taxon>Crotonoideae</taxon>
        <taxon>Jatropheae</taxon>
        <taxon>Jatropha</taxon>
    </lineage>
</organism>
<dbReference type="Gene3D" id="3.20.20.80">
    <property type="entry name" value="Glycosidases"/>
    <property type="match status" value="1"/>
</dbReference>
<dbReference type="InterPro" id="IPR001000">
    <property type="entry name" value="GH10_dom"/>
</dbReference>
<dbReference type="Pfam" id="PF00331">
    <property type="entry name" value="Glyco_hydro_10"/>
    <property type="match status" value="1"/>
</dbReference>
<sequence length="366" mass="42174">MERTRTQDLLFRTSSTRNRKTNQTTPDWLYFIYFNLFSFLAKKIELRPKIEIHIFSYTEPIRFCKKHSLGSFSQKVQLEEGKLYSFSAWVQVKNESEDVAVVFRRANGELIRGGRVTAMDGCWSFLKAGIVANFSSGPADFLFECLITTFYNGGMDIPPRPKYSEESVQGRENYAVADAMVKFAQVHGIRIRGHNIFWDDPRYQPSWEKNLSPNQLRVSAEKRINFAVSRYKREMNRLGFLNYWIGCGRSIWILEQVLRESHSHPAVKGIIIWPGPAVAGFSKMTLADINFRNTRSGYVVDKLISGWKFQTAEIKADSEGSFEVTLFYGDYDITVEGPLTNSSPYLNYKLTEHDTRDTVDIHINAE</sequence>
<evidence type="ECO:0000313" key="6">
    <source>
        <dbReference type="EMBL" id="KDP44506.1"/>
    </source>
</evidence>
<dbReference type="GO" id="GO:0031176">
    <property type="term" value="F:endo-1,4-beta-xylanase activity"/>
    <property type="evidence" value="ECO:0007669"/>
    <property type="project" value="UniProtKB-ARBA"/>
</dbReference>
<feature type="domain" description="GH10" evidence="5">
    <location>
        <begin position="167"/>
        <end position="236"/>
    </location>
</feature>
<evidence type="ECO:0000256" key="2">
    <source>
        <dbReference type="ARBA" id="ARBA00022801"/>
    </source>
</evidence>
<proteinExistence type="inferred from homology"/>
<name>A0A067L7R2_JATCU</name>
<gene>
    <name evidence="6" type="ORF">JCGZ_16339</name>
</gene>
<dbReference type="GO" id="GO:0000272">
    <property type="term" value="P:polysaccharide catabolic process"/>
    <property type="evidence" value="ECO:0007669"/>
    <property type="project" value="UniProtKB-KW"/>
</dbReference>
<accession>A0A067L7R2</accession>
<dbReference type="AlphaFoldDB" id="A0A067L7R2"/>
<dbReference type="InterPro" id="IPR017853">
    <property type="entry name" value="GH"/>
</dbReference>
<evidence type="ECO:0000259" key="5">
    <source>
        <dbReference type="Pfam" id="PF00331"/>
    </source>
</evidence>
<dbReference type="PANTHER" id="PTHR31490">
    <property type="entry name" value="GLYCOSYL HYDROLASE"/>
    <property type="match status" value="1"/>
</dbReference>
<comment type="similarity">
    <text evidence="1">Belongs to the glycosyl hydrolase 10 (cellulase F) family.</text>
</comment>
<keyword evidence="7" id="KW-1185">Reference proteome</keyword>
<evidence type="ECO:0000256" key="3">
    <source>
        <dbReference type="ARBA" id="ARBA00023277"/>
    </source>
</evidence>